<proteinExistence type="predicted"/>
<gene>
    <name evidence="2" type="ORF">40.t00039</name>
</gene>
<evidence type="ECO:0000256" key="1">
    <source>
        <dbReference type="SAM" id="SignalP"/>
    </source>
</evidence>
<evidence type="ECO:0000313" key="2">
    <source>
        <dbReference type="EMBL" id="ABD65156.1"/>
    </source>
</evidence>
<organism evidence="2">
    <name type="scientific">Brassica oleracea</name>
    <name type="common">Wild cabbage</name>
    <dbReference type="NCBI Taxonomy" id="3712"/>
    <lineage>
        <taxon>Eukaryota</taxon>
        <taxon>Viridiplantae</taxon>
        <taxon>Streptophyta</taxon>
        <taxon>Embryophyta</taxon>
        <taxon>Tracheophyta</taxon>
        <taxon>Spermatophyta</taxon>
        <taxon>Magnoliopsida</taxon>
        <taxon>eudicotyledons</taxon>
        <taxon>Gunneridae</taxon>
        <taxon>Pentapetalae</taxon>
        <taxon>rosids</taxon>
        <taxon>malvids</taxon>
        <taxon>Brassicales</taxon>
        <taxon>Brassicaceae</taxon>
        <taxon>Brassiceae</taxon>
        <taxon>Brassica</taxon>
    </lineage>
</organism>
<accession>Q2A980</accession>
<keyword evidence="1" id="KW-0732">Signal</keyword>
<protein>
    <submittedName>
        <fullName evidence="2">Uncharacterized protein</fullName>
    </submittedName>
</protein>
<name>Q2A980_BRAOL</name>
<dbReference type="AlphaFoldDB" id="Q2A980"/>
<feature type="signal peptide" evidence="1">
    <location>
        <begin position="1"/>
        <end position="22"/>
    </location>
</feature>
<dbReference type="EMBL" id="AC183498">
    <property type="protein sequence ID" value="ABD65156.1"/>
    <property type="molecule type" value="Genomic_DNA"/>
</dbReference>
<feature type="chain" id="PRO_5004205935" evidence="1">
    <location>
        <begin position="23"/>
        <end position="193"/>
    </location>
</feature>
<reference evidence="2" key="1">
    <citation type="submission" date="2006-03" db="EMBL/GenBank/DDBJ databases">
        <title>Comparative genomics of Brassica oleracea and Arabidopsis thaliana reveals gene loss, fragmentation and dispersal following polyploidy.</title>
        <authorList>
            <person name="Town C.D."/>
            <person name="Cheung F."/>
            <person name="Maiti R."/>
            <person name="Crabtree J."/>
            <person name="Haas B.J."/>
            <person name="Wortman J.R."/>
            <person name="Hine E.E."/>
            <person name="Althoff R."/>
            <person name="Arbogast T."/>
            <person name="Tallon L.J."/>
            <person name="Teresa U.T."/>
            <person name="Trick M."/>
            <person name="Bancroft I."/>
        </authorList>
    </citation>
    <scope>NUCLEOTIDE SEQUENCE</scope>
</reference>
<sequence length="193" mass="20807">MEKTALIFVGILLLSTCTPILARTCAKNSDCASVTCPSSKPVCFNGTCECPPDKYRALPDNTNCGVAACFDYCKAKGEVAYASFIVSLVAFPFTMFATSGLDNVFVRVCYVGLEGTPILARTCAKNSDCASVTCPSSKPVCFDGNCECPPDKYMALPDDTNCGVATCIDYYKAKGEVAYACILNRRYYRKPPM</sequence>